<dbReference type="Proteomes" id="UP000032336">
    <property type="component" value="Unassembled WGS sequence"/>
</dbReference>
<dbReference type="Gene3D" id="3.40.50.2300">
    <property type="match status" value="1"/>
</dbReference>
<feature type="domain" description="Response regulatory" evidence="10">
    <location>
        <begin position="3"/>
        <end position="116"/>
    </location>
</feature>
<comment type="subcellular location">
    <subcellularLocation>
        <location evidence="1">Cytoplasm</location>
    </subcellularLocation>
</comment>
<feature type="modified residue" description="4-aspartylphosphate" evidence="8">
    <location>
        <position position="52"/>
    </location>
</feature>
<feature type="DNA-binding region" description="OmpR/PhoB-type" evidence="9">
    <location>
        <begin position="125"/>
        <end position="224"/>
    </location>
</feature>
<dbReference type="InterPro" id="IPR039420">
    <property type="entry name" value="WalR-like"/>
</dbReference>
<dbReference type="Gene3D" id="6.10.250.690">
    <property type="match status" value="1"/>
</dbReference>
<evidence type="ECO:0000256" key="9">
    <source>
        <dbReference type="PROSITE-ProRule" id="PRU01091"/>
    </source>
</evidence>
<dbReference type="Pfam" id="PF00486">
    <property type="entry name" value="Trans_reg_C"/>
    <property type="match status" value="1"/>
</dbReference>
<protein>
    <submittedName>
        <fullName evidence="12">KDP operon transcriptional regulatory protein KdpE</fullName>
    </submittedName>
</protein>
<dbReference type="GO" id="GO:0032993">
    <property type="term" value="C:protein-DNA complex"/>
    <property type="evidence" value="ECO:0007669"/>
    <property type="project" value="TreeGrafter"/>
</dbReference>
<dbReference type="AlphaFoldDB" id="A0A0D8FTT7"/>
<comment type="caution">
    <text evidence="12">The sequence shown here is derived from an EMBL/GenBank/DDBJ whole genome shotgun (WGS) entry which is preliminary data.</text>
</comment>
<evidence type="ECO:0000259" key="11">
    <source>
        <dbReference type="PROSITE" id="PS51755"/>
    </source>
</evidence>
<dbReference type="FunFam" id="3.40.50.2300:FF:000021">
    <property type="entry name" value="Two-component system response regulator KdpE"/>
    <property type="match status" value="1"/>
</dbReference>
<dbReference type="SMART" id="SM00862">
    <property type="entry name" value="Trans_reg_C"/>
    <property type="match status" value="1"/>
</dbReference>
<dbReference type="InterPro" id="IPR001867">
    <property type="entry name" value="OmpR/PhoB-type_DNA-bd"/>
</dbReference>
<dbReference type="PANTHER" id="PTHR48111">
    <property type="entry name" value="REGULATOR OF RPOS"/>
    <property type="match status" value="1"/>
</dbReference>
<name>A0A0D8FTT7_9ACTN</name>
<keyword evidence="3 8" id="KW-0597">Phosphoprotein</keyword>
<evidence type="ECO:0000313" key="12">
    <source>
        <dbReference type="EMBL" id="KJE76536.1"/>
    </source>
</evidence>
<reference evidence="12 13" key="1">
    <citation type="submission" date="2015-01" db="EMBL/GenBank/DDBJ databases">
        <title>Draft genome of the acidophilic iron oxidizer Ferrimicrobium acidiphilum strain T23.</title>
        <authorList>
            <person name="Poehlein A."/>
            <person name="Eisen S."/>
            <person name="Schloemann M."/>
            <person name="Johnson B.D."/>
            <person name="Daniel R."/>
            <person name="Muehling M."/>
        </authorList>
    </citation>
    <scope>NUCLEOTIDE SEQUENCE [LARGE SCALE GENOMIC DNA]</scope>
    <source>
        <strain evidence="12 13">T23</strain>
    </source>
</reference>
<evidence type="ECO:0000256" key="5">
    <source>
        <dbReference type="ARBA" id="ARBA00023015"/>
    </source>
</evidence>
<dbReference type="PROSITE" id="PS51755">
    <property type="entry name" value="OMPR_PHOB"/>
    <property type="match status" value="1"/>
</dbReference>
<dbReference type="Gene3D" id="1.10.10.10">
    <property type="entry name" value="Winged helix-like DNA-binding domain superfamily/Winged helix DNA-binding domain"/>
    <property type="match status" value="1"/>
</dbReference>
<dbReference type="GO" id="GO:0000987">
    <property type="term" value="F:cis-regulatory region sequence-specific DNA binding"/>
    <property type="evidence" value="ECO:0007669"/>
    <property type="project" value="UniProtKB-ARBA"/>
</dbReference>
<dbReference type="PATRIC" id="fig|1121877.4.peg.1958"/>
<keyword evidence="6 9" id="KW-0238">DNA-binding</keyword>
<evidence type="ECO:0000256" key="4">
    <source>
        <dbReference type="ARBA" id="ARBA00023012"/>
    </source>
</evidence>
<evidence type="ECO:0000256" key="6">
    <source>
        <dbReference type="ARBA" id="ARBA00023125"/>
    </source>
</evidence>
<dbReference type="SUPFAM" id="SSF52172">
    <property type="entry name" value="CheY-like"/>
    <property type="match status" value="1"/>
</dbReference>
<dbReference type="GO" id="GO:0005829">
    <property type="term" value="C:cytosol"/>
    <property type="evidence" value="ECO:0007669"/>
    <property type="project" value="TreeGrafter"/>
</dbReference>
<keyword evidence="4" id="KW-0902">Two-component regulatory system</keyword>
<dbReference type="EMBL" id="JXUW01000015">
    <property type="protein sequence ID" value="KJE76536.1"/>
    <property type="molecule type" value="Genomic_DNA"/>
</dbReference>
<sequence>MIRILVIDDEAPFARALSIGLRARGYDVFWALTGRSGLDAAAHEQPDLILLDLRLPDLDGIEVLEAVRTWTSTPVIVLSARDQEEFKIEALDKGADDYITKPFAIGELVARVRAALRHSSHCSDRAVVQTDHFTIDLVAKRVMNAQGQVRLTATEWQVVELLTKHIGDLVSQRQILREVWGPRFEDRLDYLWVYMARIRRKLEPNPSQPRYFITEPGMGYRFQLSLSME</sequence>
<evidence type="ECO:0000256" key="2">
    <source>
        <dbReference type="ARBA" id="ARBA00022490"/>
    </source>
</evidence>
<evidence type="ECO:0000313" key="13">
    <source>
        <dbReference type="Proteomes" id="UP000032336"/>
    </source>
</evidence>
<dbReference type="GO" id="GO:0000156">
    <property type="term" value="F:phosphorelay response regulator activity"/>
    <property type="evidence" value="ECO:0007669"/>
    <property type="project" value="TreeGrafter"/>
</dbReference>
<proteinExistence type="predicted"/>
<evidence type="ECO:0000259" key="10">
    <source>
        <dbReference type="PROSITE" id="PS50110"/>
    </source>
</evidence>
<dbReference type="PROSITE" id="PS50110">
    <property type="entry name" value="RESPONSE_REGULATORY"/>
    <property type="match status" value="1"/>
</dbReference>
<evidence type="ECO:0000256" key="3">
    <source>
        <dbReference type="ARBA" id="ARBA00022553"/>
    </source>
</evidence>
<dbReference type="GeneID" id="78372914"/>
<dbReference type="GO" id="GO:0042802">
    <property type="term" value="F:identical protein binding"/>
    <property type="evidence" value="ECO:0007669"/>
    <property type="project" value="UniProtKB-ARBA"/>
</dbReference>
<accession>A0A0D8FTT7</accession>
<dbReference type="InterPro" id="IPR001789">
    <property type="entry name" value="Sig_transdc_resp-reg_receiver"/>
</dbReference>
<feature type="domain" description="OmpR/PhoB-type" evidence="11">
    <location>
        <begin position="125"/>
        <end position="224"/>
    </location>
</feature>
<dbReference type="SMART" id="SM00448">
    <property type="entry name" value="REC"/>
    <property type="match status" value="1"/>
</dbReference>
<dbReference type="eggNOG" id="COG0745">
    <property type="taxonomic scope" value="Bacteria"/>
</dbReference>
<dbReference type="RefSeq" id="WP_035389368.1">
    <property type="nucleotide sequence ID" value="NZ_JQKF01000012.1"/>
</dbReference>
<dbReference type="OrthoDB" id="9790442at2"/>
<dbReference type="PANTHER" id="PTHR48111:SF50">
    <property type="entry name" value="KDP OPERON TRANSCRIPTIONAL REGULATORY PROTEIN KDPE"/>
    <property type="match status" value="1"/>
</dbReference>
<evidence type="ECO:0000256" key="8">
    <source>
        <dbReference type="PROSITE-ProRule" id="PRU00169"/>
    </source>
</evidence>
<evidence type="ECO:0000256" key="1">
    <source>
        <dbReference type="ARBA" id="ARBA00004496"/>
    </source>
</evidence>
<dbReference type="InterPro" id="IPR036388">
    <property type="entry name" value="WH-like_DNA-bd_sf"/>
</dbReference>
<dbReference type="GO" id="GO:0045893">
    <property type="term" value="P:positive regulation of DNA-templated transcription"/>
    <property type="evidence" value="ECO:0007669"/>
    <property type="project" value="UniProtKB-ARBA"/>
</dbReference>
<dbReference type="CDD" id="cd00383">
    <property type="entry name" value="trans_reg_C"/>
    <property type="match status" value="1"/>
</dbReference>
<keyword evidence="5" id="KW-0805">Transcription regulation</keyword>
<keyword evidence="13" id="KW-1185">Reference proteome</keyword>
<evidence type="ECO:0000256" key="7">
    <source>
        <dbReference type="ARBA" id="ARBA00023163"/>
    </source>
</evidence>
<dbReference type="Pfam" id="PF00072">
    <property type="entry name" value="Response_reg"/>
    <property type="match status" value="1"/>
</dbReference>
<dbReference type="STRING" id="1121877.FEAC_17630"/>
<dbReference type="InterPro" id="IPR011006">
    <property type="entry name" value="CheY-like_superfamily"/>
</dbReference>
<organism evidence="12 13">
    <name type="scientific">Ferrimicrobium acidiphilum DSM 19497</name>
    <dbReference type="NCBI Taxonomy" id="1121877"/>
    <lineage>
        <taxon>Bacteria</taxon>
        <taxon>Bacillati</taxon>
        <taxon>Actinomycetota</taxon>
        <taxon>Acidimicrobiia</taxon>
        <taxon>Acidimicrobiales</taxon>
        <taxon>Acidimicrobiaceae</taxon>
        <taxon>Ferrimicrobium</taxon>
    </lineage>
</organism>
<gene>
    <name evidence="12" type="primary">kdpE1</name>
    <name evidence="12" type="ORF">FEAC_17630</name>
</gene>
<keyword evidence="2" id="KW-0963">Cytoplasm</keyword>
<keyword evidence="7" id="KW-0804">Transcription</keyword>